<organism evidence="10">
    <name type="scientific">Tamarix hispida</name>
    <dbReference type="NCBI Taxonomy" id="189793"/>
    <lineage>
        <taxon>Eukaryota</taxon>
        <taxon>Viridiplantae</taxon>
        <taxon>Streptophyta</taxon>
        <taxon>Embryophyta</taxon>
        <taxon>Tracheophyta</taxon>
        <taxon>Spermatophyta</taxon>
        <taxon>Magnoliopsida</taxon>
        <taxon>eudicotyledons</taxon>
        <taxon>Gunneridae</taxon>
        <taxon>Pentapetalae</taxon>
        <taxon>Caryophyllales</taxon>
        <taxon>Tamaricaceae</taxon>
        <taxon>Tamarix</taxon>
    </lineage>
</organism>
<dbReference type="AlphaFoldDB" id="M1K7L3"/>
<accession>M1K7L3</accession>
<dbReference type="GO" id="GO:0003677">
    <property type="term" value="F:DNA binding"/>
    <property type="evidence" value="ECO:0007669"/>
    <property type="project" value="UniProtKB-KW"/>
</dbReference>
<feature type="compositionally biased region" description="Basic residues" evidence="8">
    <location>
        <begin position="1"/>
        <end position="10"/>
    </location>
</feature>
<keyword evidence="2" id="KW-0805">Transcription regulation</keyword>
<keyword evidence="6" id="KW-0539">Nucleus</keyword>
<evidence type="ECO:0000256" key="8">
    <source>
        <dbReference type="SAM" id="MobiDB-lite"/>
    </source>
</evidence>
<feature type="compositionally biased region" description="Low complexity" evidence="8">
    <location>
        <begin position="12"/>
        <end position="39"/>
    </location>
</feature>
<dbReference type="Gene3D" id="3.30.730.10">
    <property type="entry name" value="AP2/ERF domain"/>
    <property type="match status" value="1"/>
</dbReference>
<feature type="domain" description="AP2/ERF" evidence="9">
    <location>
        <begin position="79"/>
        <end position="136"/>
    </location>
</feature>
<protein>
    <submittedName>
        <fullName evidence="10">Ethylene response factor 14</fullName>
    </submittedName>
</protein>
<dbReference type="SMART" id="SM00380">
    <property type="entry name" value="AP2"/>
    <property type="match status" value="1"/>
</dbReference>
<feature type="region of interest" description="Disordered" evidence="8">
    <location>
        <begin position="1"/>
        <end position="40"/>
    </location>
</feature>
<dbReference type="SUPFAM" id="SSF54171">
    <property type="entry name" value="DNA-binding domain"/>
    <property type="match status" value="1"/>
</dbReference>
<comment type="similarity">
    <text evidence="7">Belongs to the AP2/ERF transcription factor family. ERF subfamily.</text>
</comment>
<proteinExistence type="evidence at transcript level"/>
<dbReference type="Pfam" id="PF00847">
    <property type="entry name" value="AP2"/>
    <property type="match status" value="1"/>
</dbReference>
<feature type="region of interest" description="Disordered" evidence="8">
    <location>
        <begin position="55"/>
        <end position="78"/>
    </location>
</feature>
<keyword evidence="3" id="KW-0238">DNA-binding</keyword>
<evidence type="ECO:0000256" key="5">
    <source>
        <dbReference type="ARBA" id="ARBA00023163"/>
    </source>
</evidence>
<dbReference type="InterPro" id="IPR036955">
    <property type="entry name" value="AP2/ERF_dom_sf"/>
</dbReference>
<evidence type="ECO:0000256" key="3">
    <source>
        <dbReference type="ARBA" id="ARBA00023125"/>
    </source>
</evidence>
<dbReference type="CDD" id="cd00018">
    <property type="entry name" value="AP2"/>
    <property type="match status" value="1"/>
</dbReference>
<dbReference type="InterPro" id="IPR001471">
    <property type="entry name" value="AP2/ERF_dom"/>
</dbReference>
<dbReference type="GO" id="GO:0003700">
    <property type="term" value="F:DNA-binding transcription factor activity"/>
    <property type="evidence" value="ECO:0007669"/>
    <property type="project" value="InterPro"/>
</dbReference>
<comment type="subcellular location">
    <subcellularLocation>
        <location evidence="1">Nucleus</location>
    </subcellularLocation>
</comment>
<dbReference type="GO" id="GO:0005634">
    <property type="term" value="C:nucleus"/>
    <property type="evidence" value="ECO:0007669"/>
    <property type="project" value="UniProtKB-SubCell"/>
</dbReference>
<evidence type="ECO:0000313" key="10">
    <source>
        <dbReference type="EMBL" id="AGE97369.1"/>
    </source>
</evidence>
<evidence type="ECO:0000256" key="7">
    <source>
        <dbReference type="ARBA" id="ARBA00024343"/>
    </source>
</evidence>
<evidence type="ECO:0000256" key="6">
    <source>
        <dbReference type="ARBA" id="ARBA00023242"/>
    </source>
</evidence>
<dbReference type="PANTHER" id="PTHR31985">
    <property type="entry name" value="ETHYLENE-RESPONSIVE TRANSCRIPTION FACTOR ERF042-RELATED"/>
    <property type="match status" value="1"/>
</dbReference>
<keyword evidence="4" id="KW-0010">Activator</keyword>
<dbReference type="PRINTS" id="PR00367">
    <property type="entry name" value="ETHRSPELEMNT"/>
</dbReference>
<dbReference type="PROSITE" id="PS51032">
    <property type="entry name" value="AP2_ERF"/>
    <property type="match status" value="1"/>
</dbReference>
<keyword evidence="5" id="KW-0804">Transcription</keyword>
<gene>
    <name evidence="10" type="primary">ERF14</name>
</gene>
<dbReference type="EMBL" id="KC171640">
    <property type="protein sequence ID" value="AGE97369.1"/>
    <property type="molecule type" value="mRNA"/>
</dbReference>
<name>M1K7L3_9CARY</name>
<reference evidence="10" key="1">
    <citation type="submission" date="2012-11" db="EMBL/GenBank/DDBJ databases">
        <title>The ethylene response factor genes from Tamarix hispida are in response to salt and drought stresses and involved in ABA signaling pathway.</title>
        <authorList>
            <person name="Liu W.J."/>
            <person name="Wang Y.C."/>
        </authorList>
    </citation>
    <scope>NUCLEOTIDE SEQUENCE</scope>
</reference>
<evidence type="ECO:0000256" key="4">
    <source>
        <dbReference type="ARBA" id="ARBA00023159"/>
    </source>
</evidence>
<dbReference type="PANTHER" id="PTHR31985:SF300">
    <property type="entry name" value="ETHYLENE-RESPONSIVE TRANSCRIPTION FACTOR ERF035"/>
    <property type="match status" value="1"/>
</dbReference>
<sequence length="277" mass="30471">MIRHDHHHRLFSPTTTSSTSTASSSLSKTSSSRSIASESVVDQIQTTNTAIVKQRTWDAENHKKKQRSMTTAATDHHSTYRGVRKRSWGKWVSEIREPKKKSRIWLGSYPTAEMAARAHDVAALAIKGRSAFLNFPQLADQLPRPNSSSATDIQIAAAKAAEAADFLDHSADDYLPCDPVCTDRSNELPTSCYSTSLNTQDSVNSRNAKIDEDEASLFDLPDLVIQGEDRRDLGGIAVCSITPSLYRGPVSWLKPLIRARFAGSTKTLLVCGNLIKN</sequence>
<dbReference type="FunFam" id="3.30.730.10:FF:000001">
    <property type="entry name" value="Ethylene-responsive transcription factor 2"/>
    <property type="match status" value="1"/>
</dbReference>
<evidence type="ECO:0000256" key="1">
    <source>
        <dbReference type="ARBA" id="ARBA00004123"/>
    </source>
</evidence>
<evidence type="ECO:0000259" key="9">
    <source>
        <dbReference type="PROSITE" id="PS51032"/>
    </source>
</evidence>
<evidence type="ECO:0000256" key="2">
    <source>
        <dbReference type="ARBA" id="ARBA00023015"/>
    </source>
</evidence>
<dbReference type="InterPro" id="IPR051032">
    <property type="entry name" value="AP2/ERF_TF_ERF_subfamily"/>
</dbReference>
<dbReference type="InterPro" id="IPR016177">
    <property type="entry name" value="DNA-bd_dom_sf"/>
</dbReference>